<keyword evidence="7 19" id="KW-1003">Cell membrane</keyword>
<dbReference type="GO" id="GO:0051073">
    <property type="term" value="F:adenosylcobinamide-GDP ribazoletransferase activity"/>
    <property type="evidence" value="ECO:0007669"/>
    <property type="project" value="UniProtKB-UniRule"/>
</dbReference>
<keyword evidence="10 19" id="KW-0812">Transmembrane</keyword>
<name>L7LAG7_9ACTN</name>
<dbReference type="UniPathway" id="UPA00148">
    <property type="reaction ID" value="UER00238"/>
</dbReference>
<dbReference type="GO" id="GO:0009236">
    <property type="term" value="P:cobalamin biosynthetic process"/>
    <property type="evidence" value="ECO:0007669"/>
    <property type="project" value="UniProtKB-UniRule"/>
</dbReference>
<proteinExistence type="inferred from homology"/>
<dbReference type="EMBL" id="BANT01000016">
    <property type="protein sequence ID" value="GAC57047.1"/>
    <property type="molecule type" value="Genomic_DNA"/>
</dbReference>
<evidence type="ECO:0000256" key="14">
    <source>
        <dbReference type="ARBA" id="ARBA00025228"/>
    </source>
</evidence>
<evidence type="ECO:0000256" key="18">
    <source>
        <dbReference type="ARBA" id="ARBA00049504"/>
    </source>
</evidence>
<comment type="caution">
    <text evidence="20">The sequence shown here is derived from an EMBL/GenBank/DDBJ whole genome shotgun (WGS) entry which is preliminary data.</text>
</comment>
<comment type="similarity">
    <text evidence="4 19">Belongs to the CobS family.</text>
</comment>
<dbReference type="eggNOG" id="COG0368">
    <property type="taxonomic scope" value="Bacteria"/>
</dbReference>
<feature type="transmembrane region" description="Helical" evidence="19">
    <location>
        <begin position="79"/>
        <end position="96"/>
    </location>
</feature>
<dbReference type="EC" id="2.7.8.26" evidence="5 19"/>
<reference evidence="20 21" key="1">
    <citation type="submission" date="2012-12" db="EMBL/GenBank/DDBJ databases">
        <title>Whole genome shotgun sequence of Gordonia hirsuta NBRC 16056.</title>
        <authorList>
            <person name="Isaki-Nakamura S."/>
            <person name="Hosoyama A."/>
            <person name="Tsuchikane K."/>
            <person name="Katsumata H."/>
            <person name="Baba S."/>
            <person name="Yamazaki S."/>
            <person name="Fujita N."/>
        </authorList>
    </citation>
    <scope>NUCLEOTIDE SEQUENCE [LARGE SCALE GENOMIC DNA]</scope>
    <source>
        <strain evidence="20 21">NBRC 16056</strain>
    </source>
</reference>
<evidence type="ECO:0000256" key="19">
    <source>
        <dbReference type="HAMAP-Rule" id="MF_00719"/>
    </source>
</evidence>
<keyword evidence="13 19" id="KW-0472">Membrane</keyword>
<dbReference type="OrthoDB" id="9794223at2"/>
<evidence type="ECO:0000256" key="3">
    <source>
        <dbReference type="ARBA" id="ARBA00004663"/>
    </source>
</evidence>
<organism evidence="20 21">
    <name type="scientific">Gordonia hirsuta DSM 44140 = NBRC 16056</name>
    <dbReference type="NCBI Taxonomy" id="1121927"/>
    <lineage>
        <taxon>Bacteria</taxon>
        <taxon>Bacillati</taxon>
        <taxon>Actinomycetota</taxon>
        <taxon>Actinomycetes</taxon>
        <taxon>Mycobacteriales</taxon>
        <taxon>Gordoniaceae</taxon>
        <taxon>Gordonia</taxon>
    </lineage>
</organism>
<evidence type="ECO:0000256" key="4">
    <source>
        <dbReference type="ARBA" id="ARBA00010561"/>
    </source>
</evidence>
<feature type="transmembrane region" description="Helical" evidence="19">
    <location>
        <begin position="158"/>
        <end position="177"/>
    </location>
</feature>
<evidence type="ECO:0000256" key="10">
    <source>
        <dbReference type="ARBA" id="ARBA00022692"/>
    </source>
</evidence>
<protein>
    <recommendedName>
        <fullName evidence="6 19">Adenosylcobinamide-GDP ribazoletransferase</fullName>
        <ecNumber evidence="5 19">2.7.8.26</ecNumber>
    </recommendedName>
    <alternativeName>
        <fullName evidence="16 19">Cobalamin synthase</fullName>
    </alternativeName>
    <alternativeName>
        <fullName evidence="15 19">Cobalamin-5'-phosphate synthase</fullName>
    </alternativeName>
</protein>
<feature type="transmembrane region" description="Helical" evidence="19">
    <location>
        <begin position="130"/>
        <end position="152"/>
    </location>
</feature>
<evidence type="ECO:0000256" key="16">
    <source>
        <dbReference type="ARBA" id="ARBA00032853"/>
    </source>
</evidence>
<dbReference type="GO" id="GO:0005886">
    <property type="term" value="C:plasma membrane"/>
    <property type="evidence" value="ECO:0007669"/>
    <property type="project" value="UniProtKB-SubCell"/>
</dbReference>
<dbReference type="GO" id="GO:0008818">
    <property type="term" value="F:cobalamin 5'-phosphate synthase activity"/>
    <property type="evidence" value="ECO:0007669"/>
    <property type="project" value="UniProtKB-UniRule"/>
</dbReference>
<evidence type="ECO:0000256" key="1">
    <source>
        <dbReference type="ARBA" id="ARBA00001946"/>
    </source>
</evidence>
<feature type="transmembrane region" description="Helical" evidence="19">
    <location>
        <begin position="50"/>
        <end position="73"/>
    </location>
</feature>
<evidence type="ECO:0000256" key="15">
    <source>
        <dbReference type="ARBA" id="ARBA00032605"/>
    </source>
</evidence>
<sequence length="289" mass="29252">MLVSAAAPDPGPPAGRSRFTAPMRSVWVATAWLTVLPVPQPSAAPDRRIGAHVISAVPVIGVLLGSAAAALAFGLHHTALPAALIGALIVAFDAVATRGMHLDGLADTADGLGCYGDPERTRAVMRSGDVGPFGAAAMTMVLLLQTLAIGALVDQHRWTAIVFAVFLGRVSVVIACRRGLGPANADGFGALVSGTQRWSILVWLLVSVAAALGAGAVDPGPGDPVPGDSIWTGAGLSAALPALTAVVVVAVAVYLFTRHCARRMGGTSGDVLGATLELSTTIALVVLLW</sequence>
<dbReference type="HAMAP" id="MF_00719">
    <property type="entry name" value="CobS"/>
    <property type="match status" value="1"/>
</dbReference>
<keyword evidence="11 19" id="KW-0460">Magnesium</keyword>
<dbReference type="AlphaFoldDB" id="L7LAG7"/>
<keyword evidence="9 19" id="KW-0808">Transferase</keyword>
<dbReference type="InterPro" id="IPR003805">
    <property type="entry name" value="CobS"/>
</dbReference>
<evidence type="ECO:0000256" key="9">
    <source>
        <dbReference type="ARBA" id="ARBA00022679"/>
    </source>
</evidence>
<dbReference type="PANTHER" id="PTHR34148:SF1">
    <property type="entry name" value="ADENOSYLCOBINAMIDE-GDP RIBAZOLETRANSFERASE"/>
    <property type="match status" value="1"/>
</dbReference>
<evidence type="ECO:0000256" key="12">
    <source>
        <dbReference type="ARBA" id="ARBA00022989"/>
    </source>
</evidence>
<dbReference type="PANTHER" id="PTHR34148">
    <property type="entry name" value="ADENOSYLCOBINAMIDE-GDP RIBAZOLETRANSFERASE"/>
    <property type="match status" value="1"/>
</dbReference>
<comment type="pathway">
    <text evidence="3 19">Cofactor biosynthesis; adenosylcobalamin biosynthesis; adenosylcobalamin from cob(II)yrinate a,c-diamide: step 7/7.</text>
</comment>
<gene>
    <name evidence="19 20" type="primary">cobS</name>
    <name evidence="20" type="ORF">GOHSU_16_00040</name>
</gene>
<dbReference type="RefSeq" id="WP_005938464.1">
    <property type="nucleotide sequence ID" value="NZ_ATVK01000047.1"/>
</dbReference>
<evidence type="ECO:0000256" key="6">
    <source>
        <dbReference type="ARBA" id="ARBA00015850"/>
    </source>
</evidence>
<accession>L7LAG7</accession>
<evidence type="ECO:0000256" key="11">
    <source>
        <dbReference type="ARBA" id="ARBA00022842"/>
    </source>
</evidence>
<comment type="subcellular location">
    <subcellularLocation>
        <location evidence="2 19">Cell membrane</location>
        <topology evidence="2 19">Multi-pass membrane protein</topology>
    </subcellularLocation>
</comment>
<evidence type="ECO:0000256" key="8">
    <source>
        <dbReference type="ARBA" id="ARBA00022573"/>
    </source>
</evidence>
<evidence type="ECO:0000256" key="5">
    <source>
        <dbReference type="ARBA" id="ARBA00013200"/>
    </source>
</evidence>
<evidence type="ECO:0000256" key="13">
    <source>
        <dbReference type="ARBA" id="ARBA00023136"/>
    </source>
</evidence>
<dbReference type="STRING" id="1121927.GOHSU_16_00040"/>
<comment type="catalytic activity">
    <reaction evidence="18 19">
        <text>alpha-ribazole 5'-phosphate + adenosylcob(III)inamide-GDP = adenosylcob(III)alamin 5'-phosphate + GMP + H(+)</text>
        <dbReference type="Rhea" id="RHEA:23560"/>
        <dbReference type="ChEBI" id="CHEBI:15378"/>
        <dbReference type="ChEBI" id="CHEBI:57918"/>
        <dbReference type="ChEBI" id="CHEBI:58115"/>
        <dbReference type="ChEBI" id="CHEBI:60487"/>
        <dbReference type="ChEBI" id="CHEBI:60493"/>
        <dbReference type="EC" id="2.7.8.26"/>
    </reaction>
</comment>
<dbReference type="Proteomes" id="UP000053405">
    <property type="component" value="Unassembled WGS sequence"/>
</dbReference>
<keyword evidence="8 19" id="KW-0169">Cobalamin biosynthesis</keyword>
<comment type="function">
    <text evidence="14 19">Joins adenosylcobinamide-GDP and alpha-ribazole to generate adenosylcobalamin (Ado-cobalamin). Also synthesizes adenosylcobalamin 5'-phosphate from adenosylcobinamide-GDP and alpha-ribazole 5'-phosphate.</text>
</comment>
<comment type="catalytic activity">
    <reaction evidence="17 19">
        <text>alpha-ribazole + adenosylcob(III)inamide-GDP = adenosylcob(III)alamin + GMP + H(+)</text>
        <dbReference type="Rhea" id="RHEA:16049"/>
        <dbReference type="ChEBI" id="CHEBI:10329"/>
        <dbReference type="ChEBI" id="CHEBI:15378"/>
        <dbReference type="ChEBI" id="CHEBI:18408"/>
        <dbReference type="ChEBI" id="CHEBI:58115"/>
        <dbReference type="ChEBI" id="CHEBI:60487"/>
        <dbReference type="EC" id="2.7.8.26"/>
    </reaction>
</comment>
<evidence type="ECO:0000313" key="21">
    <source>
        <dbReference type="Proteomes" id="UP000053405"/>
    </source>
</evidence>
<keyword evidence="21" id="KW-1185">Reference proteome</keyword>
<keyword evidence="12 19" id="KW-1133">Transmembrane helix</keyword>
<evidence type="ECO:0000256" key="17">
    <source>
        <dbReference type="ARBA" id="ARBA00048623"/>
    </source>
</evidence>
<evidence type="ECO:0000313" key="20">
    <source>
        <dbReference type="EMBL" id="GAC57047.1"/>
    </source>
</evidence>
<feature type="transmembrane region" description="Helical" evidence="19">
    <location>
        <begin position="198"/>
        <end position="217"/>
    </location>
</feature>
<evidence type="ECO:0000256" key="7">
    <source>
        <dbReference type="ARBA" id="ARBA00022475"/>
    </source>
</evidence>
<dbReference type="Pfam" id="PF02654">
    <property type="entry name" value="CobS"/>
    <property type="match status" value="1"/>
</dbReference>
<feature type="transmembrane region" description="Helical" evidence="19">
    <location>
        <begin position="229"/>
        <end position="257"/>
    </location>
</feature>
<evidence type="ECO:0000256" key="2">
    <source>
        <dbReference type="ARBA" id="ARBA00004651"/>
    </source>
</evidence>
<comment type="cofactor">
    <cofactor evidence="1 19">
        <name>Mg(2+)</name>
        <dbReference type="ChEBI" id="CHEBI:18420"/>
    </cofactor>
</comment>